<organism evidence="1 2">
    <name type="scientific">Flavobacterium urocaniciphilum</name>
    <dbReference type="NCBI Taxonomy" id="1299341"/>
    <lineage>
        <taxon>Bacteria</taxon>
        <taxon>Pseudomonadati</taxon>
        <taxon>Bacteroidota</taxon>
        <taxon>Flavobacteriia</taxon>
        <taxon>Flavobacteriales</taxon>
        <taxon>Flavobacteriaceae</taxon>
        <taxon>Flavobacterium</taxon>
    </lineage>
</organism>
<dbReference type="STRING" id="1299341.SAMN05444005_106115"/>
<reference evidence="1 2" key="1">
    <citation type="submission" date="2016-10" db="EMBL/GenBank/DDBJ databases">
        <authorList>
            <person name="de Groot N.N."/>
        </authorList>
    </citation>
    <scope>NUCLEOTIDE SEQUENCE [LARGE SCALE GENOMIC DNA]</scope>
    <source>
        <strain evidence="1 2">DSM 27078</strain>
    </source>
</reference>
<evidence type="ECO:0008006" key="3">
    <source>
        <dbReference type="Google" id="ProtNLM"/>
    </source>
</evidence>
<keyword evidence="2" id="KW-1185">Reference proteome</keyword>
<dbReference type="RefSeq" id="WP_091469069.1">
    <property type="nucleotide sequence ID" value="NZ_FOEI01000006.1"/>
</dbReference>
<accession>A0A1H9DA10</accession>
<evidence type="ECO:0000313" key="2">
    <source>
        <dbReference type="Proteomes" id="UP000198648"/>
    </source>
</evidence>
<dbReference type="Proteomes" id="UP000198648">
    <property type="component" value="Unassembled WGS sequence"/>
</dbReference>
<dbReference type="InterPro" id="IPR045470">
    <property type="entry name" value="DUF6495"/>
</dbReference>
<protein>
    <recommendedName>
        <fullName evidence="3">Histidyl-tRNA synthetase</fullName>
    </recommendedName>
</protein>
<proteinExistence type="predicted"/>
<dbReference type="EMBL" id="FOEI01000006">
    <property type="protein sequence ID" value="SEQ10181.1"/>
    <property type="molecule type" value="Genomic_DNA"/>
</dbReference>
<evidence type="ECO:0000313" key="1">
    <source>
        <dbReference type="EMBL" id="SEQ10181.1"/>
    </source>
</evidence>
<name>A0A1H9DA10_9FLAO</name>
<dbReference type="Pfam" id="PF20105">
    <property type="entry name" value="DUF6495"/>
    <property type="match status" value="1"/>
</dbReference>
<sequence length="158" mass="18400">MKYTRLTKEQLEELHPEFVTFLATQSIDKKEWDEIKTNKPEIALQEIDVFSDMIWDKAITNVRFIDHFSKNHIFLFKCHDTFLESLIIQTSDHSVDFFTAEGLEWLGDNLFGDSIMLQTGKKEVPENRNEEVFKIIENGGIISKGELYTKLIALIKVS</sequence>
<gene>
    <name evidence="1" type="ORF">SAMN05444005_106115</name>
</gene>
<dbReference type="OrthoDB" id="956723at2"/>
<dbReference type="AlphaFoldDB" id="A0A1H9DA10"/>